<dbReference type="AlphaFoldDB" id="A0A1H1Y3U9"/>
<evidence type="ECO:0000259" key="1">
    <source>
        <dbReference type="PROSITE" id="PS51186"/>
    </source>
</evidence>
<dbReference type="InterPro" id="IPR000182">
    <property type="entry name" value="GNAT_dom"/>
</dbReference>
<dbReference type="CDD" id="cd04301">
    <property type="entry name" value="NAT_SF"/>
    <property type="match status" value="1"/>
</dbReference>
<dbReference type="InterPro" id="IPR016181">
    <property type="entry name" value="Acyl_CoA_acyltransferase"/>
</dbReference>
<dbReference type="Pfam" id="PF13302">
    <property type="entry name" value="Acetyltransf_3"/>
    <property type="match status" value="1"/>
</dbReference>
<keyword evidence="3" id="KW-1185">Reference proteome</keyword>
<dbReference type="SUPFAM" id="SSF55729">
    <property type="entry name" value="Acyl-CoA N-acyltransferases (Nat)"/>
    <property type="match status" value="1"/>
</dbReference>
<dbReference type="STRING" id="630515.SAMN04489812_4383"/>
<evidence type="ECO:0000313" key="3">
    <source>
        <dbReference type="Proteomes" id="UP000199103"/>
    </source>
</evidence>
<dbReference type="InterPro" id="IPR051531">
    <property type="entry name" value="N-acetyltransferase"/>
</dbReference>
<dbReference type="RefSeq" id="WP_157683610.1">
    <property type="nucleotide sequence ID" value="NZ_LT629772.1"/>
</dbReference>
<feature type="domain" description="N-acetyltransferase" evidence="1">
    <location>
        <begin position="11"/>
        <end position="170"/>
    </location>
</feature>
<protein>
    <submittedName>
        <fullName evidence="2">Protein N-acetyltransferase, RimJ/RimL family</fullName>
    </submittedName>
</protein>
<reference evidence="2 3" key="1">
    <citation type="submission" date="2016-10" db="EMBL/GenBank/DDBJ databases">
        <authorList>
            <person name="de Groot N.N."/>
        </authorList>
    </citation>
    <scope>NUCLEOTIDE SEQUENCE [LARGE SCALE GENOMIC DNA]</scope>
    <source>
        <strain evidence="2 3">DSM 21800</strain>
    </source>
</reference>
<accession>A0A1H1Y3U9</accession>
<gene>
    <name evidence="2" type="ORF">SAMN04489812_4383</name>
</gene>
<keyword evidence="2" id="KW-0808">Transferase</keyword>
<evidence type="ECO:0000313" key="2">
    <source>
        <dbReference type="EMBL" id="SDT16168.1"/>
    </source>
</evidence>
<sequence>MDWSGVEGTWWRLRAATRADESAIAAHGRGPDPLWIGIGPAAPAERARQVLTEFLKGEEVAFGSTWLAVVKETDEIVGMIGAQQHPPRTVEIVYGVAPRWRGHGLATEVLAAVTRTAREQDADRRYELIIGRDNAASIRGAEKCDYRYVGARRSLVEATGECYEDLVYLPPW</sequence>
<dbReference type="Proteomes" id="UP000199103">
    <property type="component" value="Chromosome I"/>
</dbReference>
<dbReference type="PROSITE" id="PS51186">
    <property type="entry name" value="GNAT"/>
    <property type="match status" value="1"/>
</dbReference>
<dbReference type="OrthoDB" id="3533156at2"/>
<organism evidence="2 3">
    <name type="scientific">Microlunatus soli</name>
    <dbReference type="NCBI Taxonomy" id="630515"/>
    <lineage>
        <taxon>Bacteria</taxon>
        <taxon>Bacillati</taxon>
        <taxon>Actinomycetota</taxon>
        <taxon>Actinomycetes</taxon>
        <taxon>Propionibacteriales</taxon>
        <taxon>Propionibacteriaceae</taxon>
        <taxon>Microlunatus</taxon>
    </lineage>
</organism>
<dbReference type="Gene3D" id="3.40.630.30">
    <property type="match status" value="1"/>
</dbReference>
<name>A0A1H1Y3U9_9ACTN</name>
<dbReference type="GO" id="GO:0016747">
    <property type="term" value="F:acyltransferase activity, transferring groups other than amino-acyl groups"/>
    <property type="evidence" value="ECO:0007669"/>
    <property type="project" value="InterPro"/>
</dbReference>
<dbReference type="EMBL" id="LT629772">
    <property type="protein sequence ID" value="SDT16168.1"/>
    <property type="molecule type" value="Genomic_DNA"/>
</dbReference>
<dbReference type="PANTHER" id="PTHR43792">
    <property type="entry name" value="GNAT FAMILY, PUTATIVE (AFU_ORTHOLOGUE AFUA_3G00765)-RELATED-RELATED"/>
    <property type="match status" value="1"/>
</dbReference>
<proteinExistence type="predicted"/>